<dbReference type="InterPro" id="IPR013149">
    <property type="entry name" value="ADH-like_C"/>
</dbReference>
<evidence type="ECO:0000256" key="6">
    <source>
        <dbReference type="ARBA" id="ARBA00023002"/>
    </source>
</evidence>
<dbReference type="InterPro" id="IPR036291">
    <property type="entry name" value="NAD(P)-bd_dom_sf"/>
</dbReference>
<organism evidence="10 11">
    <name type="scientific">Cylindrodendrum hubeiense</name>
    <dbReference type="NCBI Taxonomy" id="595255"/>
    <lineage>
        <taxon>Eukaryota</taxon>
        <taxon>Fungi</taxon>
        <taxon>Dikarya</taxon>
        <taxon>Ascomycota</taxon>
        <taxon>Pezizomycotina</taxon>
        <taxon>Sordariomycetes</taxon>
        <taxon>Hypocreomycetidae</taxon>
        <taxon>Hypocreales</taxon>
        <taxon>Nectriaceae</taxon>
        <taxon>Cylindrodendrum</taxon>
    </lineage>
</organism>
<dbReference type="SMART" id="SM00829">
    <property type="entry name" value="PKS_ER"/>
    <property type="match status" value="1"/>
</dbReference>
<evidence type="ECO:0000256" key="3">
    <source>
        <dbReference type="ARBA" id="ARBA00013190"/>
    </source>
</evidence>
<keyword evidence="11" id="KW-1185">Reference proteome</keyword>
<keyword evidence="5 8" id="KW-0862">Zinc</keyword>
<comment type="cofactor">
    <cofactor evidence="1 8">
        <name>Zn(2+)</name>
        <dbReference type="ChEBI" id="CHEBI:29105"/>
    </cofactor>
</comment>
<dbReference type="PANTHER" id="PTHR42940:SF3">
    <property type="entry name" value="ALCOHOL DEHYDROGENASE 1-RELATED"/>
    <property type="match status" value="1"/>
</dbReference>
<gene>
    <name evidence="10" type="ORF">G7Z17_g921</name>
</gene>
<dbReference type="Proteomes" id="UP000722485">
    <property type="component" value="Unassembled WGS sequence"/>
</dbReference>
<evidence type="ECO:0000256" key="8">
    <source>
        <dbReference type="RuleBase" id="RU361277"/>
    </source>
</evidence>
<dbReference type="InterPro" id="IPR020843">
    <property type="entry name" value="ER"/>
</dbReference>
<sequence>MPHNDTEQELLPGQRAAVLVNEGPDFSFKIQSLDRPTVGPKEVLVELEVTGICGTDLALAAGYLGKPKSIIGHEGVGRIIAVGSASSSVAIGQRVGVGWLRDSCGSCRPCMLGGETRCQLQIFSGRMVEGTLATLTVVPERYIVPLPEDLSAEQLAPIMCAGVTAYKALKCSDASPGSWVAISGAAGGVGALAVQYAKAMGYRTIAIDGGEIPKQKCLDAGADIYLDYEKETDLKAAVTRETNGTLCSAAIVCAGSAPAYEAALTCVDYFGTLVGVGITPPTSKVAFHPLALIDTGIKIIGSMVGSRADILEAVEFVRRGLVTPKTVTIGLDELNQHIKKINEIDGKLVVRLSG</sequence>
<keyword evidence="4 8" id="KW-0479">Metal-binding</keyword>
<dbReference type="Pfam" id="PF00107">
    <property type="entry name" value="ADH_zinc_N"/>
    <property type="match status" value="1"/>
</dbReference>
<dbReference type="SUPFAM" id="SSF50129">
    <property type="entry name" value="GroES-like"/>
    <property type="match status" value="1"/>
</dbReference>
<feature type="domain" description="Enoyl reductase (ER)" evidence="9">
    <location>
        <begin position="23"/>
        <end position="350"/>
    </location>
</feature>
<keyword evidence="7" id="KW-0520">NAD</keyword>
<dbReference type="Gene3D" id="3.90.180.10">
    <property type="entry name" value="Medium-chain alcohol dehydrogenases, catalytic domain"/>
    <property type="match status" value="1"/>
</dbReference>
<evidence type="ECO:0000259" key="9">
    <source>
        <dbReference type="SMART" id="SM00829"/>
    </source>
</evidence>
<evidence type="ECO:0000313" key="10">
    <source>
        <dbReference type="EMBL" id="KAF7557119.1"/>
    </source>
</evidence>
<dbReference type="Gene3D" id="3.40.50.720">
    <property type="entry name" value="NAD(P)-binding Rossmann-like Domain"/>
    <property type="match status" value="1"/>
</dbReference>
<name>A0A9P5HNV1_9HYPO</name>
<dbReference type="EC" id="1.1.1.1" evidence="3"/>
<dbReference type="PANTHER" id="PTHR42940">
    <property type="entry name" value="ALCOHOL DEHYDROGENASE 1-RELATED"/>
    <property type="match status" value="1"/>
</dbReference>
<evidence type="ECO:0000256" key="4">
    <source>
        <dbReference type="ARBA" id="ARBA00022723"/>
    </source>
</evidence>
<comment type="similarity">
    <text evidence="2 8">Belongs to the zinc-containing alcohol dehydrogenase family.</text>
</comment>
<dbReference type="AlphaFoldDB" id="A0A9P5HNV1"/>
<evidence type="ECO:0000256" key="2">
    <source>
        <dbReference type="ARBA" id="ARBA00008072"/>
    </source>
</evidence>
<dbReference type="FunFam" id="3.40.50.720:FF:000039">
    <property type="entry name" value="Alcohol dehydrogenase AdhP"/>
    <property type="match status" value="1"/>
</dbReference>
<evidence type="ECO:0000256" key="7">
    <source>
        <dbReference type="ARBA" id="ARBA00023027"/>
    </source>
</evidence>
<dbReference type="GO" id="GO:0005737">
    <property type="term" value="C:cytoplasm"/>
    <property type="evidence" value="ECO:0007669"/>
    <property type="project" value="TreeGrafter"/>
</dbReference>
<evidence type="ECO:0000313" key="11">
    <source>
        <dbReference type="Proteomes" id="UP000722485"/>
    </source>
</evidence>
<proteinExistence type="inferred from homology"/>
<dbReference type="OrthoDB" id="1879366at2759"/>
<dbReference type="GO" id="GO:0008270">
    <property type="term" value="F:zinc ion binding"/>
    <property type="evidence" value="ECO:0007669"/>
    <property type="project" value="InterPro"/>
</dbReference>
<dbReference type="EMBL" id="JAANBB010000007">
    <property type="protein sequence ID" value="KAF7557119.1"/>
    <property type="molecule type" value="Genomic_DNA"/>
</dbReference>
<evidence type="ECO:0000256" key="1">
    <source>
        <dbReference type="ARBA" id="ARBA00001947"/>
    </source>
</evidence>
<dbReference type="CDD" id="cd08297">
    <property type="entry name" value="CAD3"/>
    <property type="match status" value="1"/>
</dbReference>
<dbReference type="InterPro" id="IPR011032">
    <property type="entry name" value="GroES-like_sf"/>
</dbReference>
<keyword evidence="6" id="KW-0560">Oxidoreductase</keyword>
<dbReference type="GO" id="GO:0004022">
    <property type="term" value="F:alcohol dehydrogenase (NAD+) activity"/>
    <property type="evidence" value="ECO:0007669"/>
    <property type="project" value="UniProtKB-EC"/>
</dbReference>
<comment type="caution">
    <text evidence="10">The sequence shown here is derived from an EMBL/GenBank/DDBJ whole genome shotgun (WGS) entry which is preliminary data.</text>
</comment>
<accession>A0A9P5HNV1</accession>
<dbReference type="PROSITE" id="PS00059">
    <property type="entry name" value="ADH_ZINC"/>
    <property type="match status" value="1"/>
</dbReference>
<reference evidence="10" key="1">
    <citation type="submission" date="2020-03" db="EMBL/GenBank/DDBJ databases">
        <title>Draft Genome Sequence of Cylindrodendrum hubeiense.</title>
        <authorList>
            <person name="Buettner E."/>
            <person name="Kellner H."/>
        </authorList>
    </citation>
    <scope>NUCLEOTIDE SEQUENCE</scope>
    <source>
        <strain evidence="10">IHI 201604</strain>
    </source>
</reference>
<evidence type="ECO:0000256" key="5">
    <source>
        <dbReference type="ARBA" id="ARBA00022833"/>
    </source>
</evidence>
<dbReference type="InterPro" id="IPR013154">
    <property type="entry name" value="ADH-like_N"/>
</dbReference>
<dbReference type="SUPFAM" id="SSF51735">
    <property type="entry name" value="NAD(P)-binding Rossmann-fold domains"/>
    <property type="match status" value="1"/>
</dbReference>
<dbReference type="Pfam" id="PF08240">
    <property type="entry name" value="ADH_N"/>
    <property type="match status" value="1"/>
</dbReference>
<dbReference type="InterPro" id="IPR002328">
    <property type="entry name" value="ADH_Zn_CS"/>
</dbReference>
<protein>
    <recommendedName>
        <fullName evidence="3">alcohol dehydrogenase</fullName>
        <ecNumber evidence="3">1.1.1.1</ecNumber>
    </recommendedName>
</protein>